<dbReference type="PROSITE" id="PS50943">
    <property type="entry name" value="HTH_CROC1"/>
    <property type="match status" value="1"/>
</dbReference>
<evidence type="ECO:0000256" key="2">
    <source>
        <dbReference type="SAM" id="Phobius"/>
    </source>
</evidence>
<comment type="caution">
    <text evidence="4">The sequence shown here is derived from an EMBL/GenBank/DDBJ whole genome shotgun (WGS) entry which is preliminary data.</text>
</comment>
<dbReference type="GO" id="GO:0003677">
    <property type="term" value="F:DNA binding"/>
    <property type="evidence" value="ECO:0007669"/>
    <property type="project" value="UniProtKB-KW"/>
</dbReference>
<dbReference type="SUPFAM" id="SSF47413">
    <property type="entry name" value="lambda repressor-like DNA-binding domains"/>
    <property type="match status" value="1"/>
</dbReference>
<dbReference type="PANTHER" id="PTHR34475:SF1">
    <property type="entry name" value="CYTOSKELETON PROTEIN RODZ"/>
    <property type="match status" value="1"/>
</dbReference>
<dbReference type="InterPro" id="IPR001387">
    <property type="entry name" value="Cro/C1-type_HTH"/>
</dbReference>
<reference evidence="5" key="1">
    <citation type="submission" date="2017-05" db="EMBL/GenBank/DDBJ databases">
        <title>Physiological properties and genetic analysis related to exopolysaccharide production of fresh-water unicellular cyanobacterium Aphanothece sacrum, Suizenji Nori, that has been cultured as a food source in Japan.</title>
        <authorList>
            <person name="Kanesaki Y."/>
            <person name="Yoshikawa S."/>
            <person name="Ohki K."/>
        </authorList>
    </citation>
    <scope>NUCLEOTIDE SEQUENCE [LARGE SCALE GENOMIC DNA]</scope>
    <source>
        <strain evidence="5">FPU1</strain>
    </source>
</reference>
<keyword evidence="5" id="KW-1185">Reference proteome</keyword>
<dbReference type="InterPro" id="IPR010982">
    <property type="entry name" value="Lambda_DNA-bd_dom_sf"/>
</dbReference>
<keyword evidence="2" id="KW-0472">Membrane</keyword>
<evidence type="ECO:0000259" key="3">
    <source>
        <dbReference type="PROSITE" id="PS50943"/>
    </source>
</evidence>
<evidence type="ECO:0000256" key="1">
    <source>
        <dbReference type="SAM" id="MobiDB-lite"/>
    </source>
</evidence>
<evidence type="ECO:0000313" key="5">
    <source>
        <dbReference type="Proteomes" id="UP000287247"/>
    </source>
</evidence>
<feature type="compositionally biased region" description="Low complexity" evidence="1">
    <location>
        <begin position="1"/>
        <end position="19"/>
    </location>
</feature>
<dbReference type="CDD" id="cd00093">
    <property type="entry name" value="HTH_XRE"/>
    <property type="match status" value="1"/>
</dbReference>
<feature type="compositionally biased region" description="Polar residues" evidence="1">
    <location>
        <begin position="327"/>
        <end position="341"/>
    </location>
</feature>
<accession>A0A401IHN4</accession>
<dbReference type="PANTHER" id="PTHR34475">
    <property type="match status" value="1"/>
</dbReference>
<dbReference type="Gene3D" id="1.10.260.40">
    <property type="entry name" value="lambda repressor-like DNA-binding domains"/>
    <property type="match status" value="1"/>
</dbReference>
<protein>
    <submittedName>
        <fullName evidence="4">DNA-binding protein</fullName>
    </submittedName>
</protein>
<dbReference type="SMART" id="SM00530">
    <property type="entry name" value="HTH_XRE"/>
    <property type="match status" value="1"/>
</dbReference>
<dbReference type="InterPro" id="IPR025194">
    <property type="entry name" value="RodZ-like_C"/>
</dbReference>
<organism evidence="4 5">
    <name type="scientific">Aphanothece sacrum FPU1</name>
    <dbReference type="NCBI Taxonomy" id="1920663"/>
    <lineage>
        <taxon>Bacteria</taxon>
        <taxon>Bacillati</taxon>
        <taxon>Cyanobacteriota</taxon>
        <taxon>Cyanophyceae</taxon>
        <taxon>Oscillatoriophycideae</taxon>
        <taxon>Chroococcales</taxon>
        <taxon>Aphanothecaceae</taxon>
        <taxon>Aphanothece</taxon>
    </lineage>
</organism>
<name>A0A401IHN4_APHSA</name>
<dbReference type="OrthoDB" id="422634at2"/>
<feature type="domain" description="HTH cro/C1-type" evidence="3">
    <location>
        <begin position="104"/>
        <end position="164"/>
    </location>
</feature>
<evidence type="ECO:0000313" key="4">
    <source>
        <dbReference type="EMBL" id="GBF80778.1"/>
    </source>
</evidence>
<keyword evidence="2" id="KW-1133">Transmembrane helix</keyword>
<feature type="transmembrane region" description="Helical" evidence="2">
    <location>
        <begin position="194"/>
        <end position="215"/>
    </location>
</feature>
<proteinExistence type="predicted"/>
<dbReference type="Pfam" id="PF13464">
    <property type="entry name" value="RodZ_C"/>
    <property type="match status" value="1"/>
</dbReference>
<keyword evidence="2" id="KW-0812">Transmembrane</keyword>
<dbReference type="InterPro" id="IPR050400">
    <property type="entry name" value="Bact_Cytoskel_RodZ"/>
</dbReference>
<gene>
    <name evidence="4" type="ORF">AsFPU1_2183</name>
</gene>
<keyword evidence="4" id="KW-0238">DNA-binding</keyword>
<dbReference type="EMBL" id="BDQK01000013">
    <property type="protein sequence ID" value="GBF80778.1"/>
    <property type="molecule type" value="Genomic_DNA"/>
</dbReference>
<dbReference type="AlphaFoldDB" id="A0A401IHN4"/>
<feature type="region of interest" description="Disordered" evidence="1">
    <location>
        <begin position="1"/>
        <end position="26"/>
    </location>
</feature>
<dbReference type="Pfam" id="PF13413">
    <property type="entry name" value="HTH_25"/>
    <property type="match status" value="1"/>
</dbReference>
<feature type="region of interest" description="Disordered" evidence="1">
    <location>
        <begin position="318"/>
        <end position="341"/>
    </location>
</feature>
<dbReference type="Proteomes" id="UP000287247">
    <property type="component" value="Unassembled WGS sequence"/>
</dbReference>
<dbReference type="RefSeq" id="WP_124970538.1">
    <property type="nucleotide sequence ID" value="NZ_BDQK01000013.1"/>
</dbReference>
<sequence length="341" mass="38506">MSSQKPPLNSSQSQSNRSLDYLGHSSSEERSQLQKLWAKLLLNHSLPVNHTEKEPENLPKIKLSPRLSLKFLKQLWAKLPRRKKPSYDPRQLQQEILADIGRELYQVRREHRLSLEEIAIETRISVGLLQAIEKGRLEDLPEAIYTRGLIKKFADFLGLDGATLAYRFPTDIVLKSSPSSRFNLGLPGLQLRPLHLYFLYIIIVILSVQGISNSLKRSAFEMRLKEVVPPSSVPSLPVQASPTPVIPSQTGQKPVRVNLQIRGKSSLKIVADGKTVFQGVLETETQQNWMAQKTLTLDVDNAGLIIVKFNEEPPQRLGKLGEAKRITYQSPKTFKNTPKPD</sequence>